<dbReference type="RefSeq" id="WP_157460232.1">
    <property type="nucleotide sequence ID" value="NZ_WQLB01000024.1"/>
</dbReference>
<keyword evidence="11 13" id="KW-0472">Membrane</keyword>
<dbReference type="AlphaFoldDB" id="A0A7C9HT26"/>
<evidence type="ECO:0000256" key="9">
    <source>
        <dbReference type="ARBA" id="ARBA00022764"/>
    </source>
</evidence>
<keyword evidence="7" id="KW-0997">Cell inner membrane</keyword>
<protein>
    <submittedName>
        <fullName evidence="14">Prepilin-type N-terminal cleavage/methylation domain-containing protein</fullName>
    </submittedName>
</protein>
<feature type="transmembrane region" description="Helical" evidence="13">
    <location>
        <begin position="12"/>
        <end position="36"/>
    </location>
</feature>
<keyword evidence="15" id="KW-1185">Reference proteome</keyword>
<dbReference type="Gene3D" id="3.30.700.10">
    <property type="entry name" value="Glycoprotein, Type 4 Pilin"/>
    <property type="match status" value="1"/>
</dbReference>
<organism evidence="14 15">
    <name type="scientific">Deinococcus arboris</name>
    <dbReference type="NCBI Taxonomy" id="2682977"/>
    <lineage>
        <taxon>Bacteria</taxon>
        <taxon>Thermotogati</taxon>
        <taxon>Deinococcota</taxon>
        <taxon>Deinococci</taxon>
        <taxon>Deinococcales</taxon>
        <taxon>Deinococcaceae</taxon>
        <taxon>Deinococcus</taxon>
    </lineage>
</organism>
<dbReference type="PANTHER" id="PTHR38779:SF2">
    <property type="entry name" value="TYPE II SECRETION SYSTEM PROTEIN I-RELATED"/>
    <property type="match status" value="1"/>
</dbReference>
<accession>A0A7C9HT26</accession>
<dbReference type="EMBL" id="WQLB01000024">
    <property type="protein sequence ID" value="MVN88173.1"/>
    <property type="molecule type" value="Genomic_DNA"/>
</dbReference>
<dbReference type="GO" id="GO:0009279">
    <property type="term" value="C:cell outer membrane"/>
    <property type="evidence" value="ECO:0007669"/>
    <property type="project" value="UniProtKB-SubCell"/>
</dbReference>
<evidence type="ECO:0000256" key="4">
    <source>
        <dbReference type="ARBA" id="ARBA00008358"/>
    </source>
</evidence>
<dbReference type="GO" id="GO:0005886">
    <property type="term" value="C:plasma membrane"/>
    <property type="evidence" value="ECO:0007669"/>
    <property type="project" value="UniProtKB-SubCell"/>
</dbReference>
<dbReference type="NCBIfam" id="TIGR02532">
    <property type="entry name" value="IV_pilin_GFxxxE"/>
    <property type="match status" value="1"/>
</dbReference>
<dbReference type="GO" id="GO:0015627">
    <property type="term" value="C:type II protein secretion system complex"/>
    <property type="evidence" value="ECO:0007669"/>
    <property type="project" value="InterPro"/>
</dbReference>
<dbReference type="InterPro" id="IPR012902">
    <property type="entry name" value="N_methyl_site"/>
</dbReference>
<keyword evidence="5" id="KW-1003">Cell membrane</keyword>
<reference evidence="14 15" key="1">
    <citation type="submission" date="2019-12" db="EMBL/GenBank/DDBJ databases">
        <title>Deinococcus sp. HMF7620 Genome sequencing and assembly.</title>
        <authorList>
            <person name="Kang H."/>
            <person name="Kim H."/>
            <person name="Joh K."/>
        </authorList>
    </citation>
    <scope>NUCLEOTIDE SEQUENCE [LARGE SCALE GENOMIC DNA]</scope>
    <source>
        <strain evidence="14 15">HMF7620</strain>
    </source>
</reference>
<evidence type="ECO:0000256" key="3">
    <source>
        <dbReference type="ARBA" id="ARBA00004418"/>
    </source>
</evidence>
<comment type="subcellular location">
    <subcellularLocation>
        <location evidence="2">Cell inner membrane</location>
        <topology evidence="2">Single-pass membrane protein</topology>
    </subcellularLocation>
    <subcellularLocation>
        <location evidence="1">Cell outer membrane</location>
        <topology evidence="1">Single-pass membrane protein</topology>
    </subcellularLocation>
    <subcellularLocation>
        <location evidence="3">Periplasm</location>
    </subcellularLocation>
</comment>
<proteinExistence type="inferred from homology"/>
<comment type="caution">
    <text evidence="14">The sequence shown here is derived from an EMBL/GenBank/DDBJ whole genome shotgun (WGS) entry which is preliminary data.</text>
</comment>
<dbReference type="GO" id="GO:0015628">
    <property type="term" value="P:protein secretion by the type II secretion system"/>
    <property type="evidence" value="ECO:0007669"/>
    <property type="project" value="InterPro"/>
</dbReference>
<dbReference type="Pfam" id="PF07963">
    <property type="entry name" value="N_methyl"/>
    <property type="match status" value="1"/>
</dbReference>
<evidence type="ECO:0000313" key="15">
    <source>
        <dbReference type="Proteomes" id="UP000483286"/>
    </source>
</evidence>
<evidence type="ECO:0000256" key="13">
    <source>
        <dbReference type="SAM" id="Phobius"/>
    </source>
</evidence>
<evidence type="ECO:0000256" key="5">
    <source>
        <dbReference type="ARBA" id="ARBA00022475"/>
    </source>
</evidence>
<sequence>MRSNQSTQAGFTIIELLIALAILGIAMTTVMSALLANTSLNTKMERQANAVRISEQTLEAYRQRTDYAALQKNDLSDTVTMNGQSYTVVTDFCPNDLTTATKTALPCNNTSVYIRVEVKYGTTILHRAETYFTQFGNES</sequence>
<keyword evidence="9" id="KW-0574">Periplasm</keyword>
<gene>
    <name evidence="14" type="ORF">GO986_15595</name>
</gene>
<name>A0A7C9HT26_9DEIO</name>
<dbReference type="PANTHER" id="PTHR38779">
    <property type="entry name" value="TYPE II SECRETION SYSTEM PROTEIN I-RELATED"/>
    <property type="match status" value="1"/>
</dbReference>
<evidence type="ECO:0000256" key="2">
    <source>
        <dbReference type="ARBA" id="ARBA00004377"/>
    </source>
</evidence>
<evidence type="ECO:0000256" key="8">
    <source>
        <dbReference type="ARBA" id="ARBA00022692"/>
    </source>
</evidence>
<dbReference type="Proteomes" id="UP000483286">
    <property type="component" value="Unassembled WGS sequence"/>
</dbReference>
<evidence type="ECO:0000256" key="11">
    <source>
        <dbReference type="ARBA" id="ARBA00023136"/>
    </source>
</evidence>
<evidence type="ECO:0000256" key="6">
    <source>
        <dbReference type="ARBA" id="ARBA00022481"/>
    </source>
</evidence>
<evidence type="ECO:0000256" key="1">
    <source>
        <dbReference type="ARBA" id="ARBA00004203"/>
    </source>
</evidence>
<evidence type="ECO:0000256" key="10">
    <source>
        <dbReference type="ARBA" id="ARBA00022989"/>
    </source>
</evidence>
<dbReference type="InterPro" id="IPR010052">
    <property type="entry name" value="T2SS_protein-GspI"/>
</dbReference>
<dbReference type="InterPro" id="IPR045584">
    <property type="entry name" value="Pilin-like"/>
</dbReference>
<evidence type="ECO:0000256" key="12">
    <source>
        <dbReference type="ARBA" id="ARBA00023237"/>
    </source>
</evidence>
<keyword evidence="12" id="KW-0998">Cell outer membrane</keyword>
<comment type="similarity">
    <text evidence="4">Belongs to the GSP I family.</text>
</comment>
<keyword evidence="8 13" id="KW-0812">Transmembrane</keyword>
<evidence type="ECO:0000313" key="14">
    <source>
        <dbReference type="EMBL" id="MVN88173.1"/>
    </source>
</evidence>
<keyword evidence="6" id="KW-0488">Methylation</keyword>
<keyword evidence="10 13" id="KW-1133">Transmembrane helix</keyword>
<dbReference type="GO" id="GO:0042597">
    <property type="term" value="C:periplasmic space"/>
    <property type="evidence" value="ECO:0007669"/>
    <property type="project" value="UniProtKB-SubCell"/>
</dbReference>
<dbReference type="SUPFAM" id="SSF54523">
    <property type="entry name" value="Pili subunits"/>
    <property type="match status" value="1"/>
</dbReference>
<evidence type="ECO:0000256" key="7">
    <source>
        <dbReference type="ARBA" id="ARBA00022519"/>
    </source>
</evidence>